<dbReference type="AlphaFoldDB" id="A0AAE0ESF5"/>
<dbReference type="InterPro" id="IPR032675">
    <property type="entry name" value="LRR_dom_sf"/>
</dbReference>
<proteinExistence type="predicted"/>
<dbReference type="EMBL" id="LGRX02034157">
    <property type="protein sequence ID" value="KAK3238644.1"/>
    <property type="molecule type" value="Genomic_DNA"/>
</dbReference>
<dbReference type="SMART" id="SM00368">
    <property type="entry name" value="LRR_RI"/>
    <property type="match status" value="3"/>
</dbReference>
<dbReference type="InterPro" id="IPR001611">
    <property type="entry name" value="Leu-rich_rpt"/>
</dbReference>
<protein>
    <submittedName>
        <fullName evidence="3">Uncharacterized protein</fullName>
    </submittedName>
</protein>
<evidence type="ECO:0000313" key="3">
    <source>
        <dbReference type="EMBL" id="KAK3238644.1"/>
    </source>
</evidence>
<comment type="caution">
    <text evidence="3">The sequence shown here is derived from an EMBL/GenBank/DDBJ whole genome shotgun (WGS) entry which is preliminary data.</text>
</comment>
<dbReference type="GO" id="GO:0005930">
    <property type="term" value="C:axoneme"/>
    <property type="evidence" value="ECO:0007669"/>
    <property type="project" value="UniProtKB-SubCell"/>
</dbReference>
<reference evidence="3 4" key="1">
    <citation type="journal article" date="2015" name="Genome Biol. Evol.">
        <title>Comparative Genomics of a Bacterivorous Green Alga Reveals Evolutionary Causalities and Consequences of Phago-Mixotrophic Mode of Nutrition.</title>
        <authorList>
            <person name="Burns J.A."/>
            <person name="Paasch A."/>
            <person name="Narechania A."/>
            <person name="Kim E."/>
        </authorList>
    </citation>
    <scope>NUCLEOTIDE SEQUENCE [LARGE SCALE GENOMIC DNA]</scope>
    <source>
        <strain evidence="3 4">PLY_AMNH</strain>
    </source>
</reference>
<dbReference type="Pfam" id="PF13516">
    <property type="entry name" value="LRR_6"/>
    <property type="match status" value="2"/>
</dbReference>
<dbReference type="PANTHER" id="PTHR24114:SF2">
    <property type="entry name" value="F-BOX DOMAIN-CONTAINING PROTEIN-RELATED"/>
    <property type="match status" value="1"/>
</dbReference>
<evidence type="ECO:0000313" key="4">
    <source>
        <dbReference type="Proteomes" id="UP001190700"/>
    </source>
</evidence>
<feature type="region of interest" description="Disordered" evidence="2">
    <location>
        <begin position="371"/>
        <end position="429"/>
    </location>
</feature>
<name>A0AAE0ESF5_9CHLO</name>
<sequence>MRSGGEQMTERGAAVLGDALVENRSLKSLDMSWNLVGSRGAHSVAAGLAVHPCLRTVLFSHLGLGEMGSAYIATSLAENTTLNFVDLSDNNIRGLSCAVLASSLEARGHIDFLDLSGNPLGKSGATRLLRVFVGGFVDKVVLAGCNFVDVGNMTNIVNERNPNKTYKLVLSNPMDFQIACDLCRLWRMHGPGSWTGCYYNSHPFKLTEEKNWPECMPRAGNLTVRFVGARMVQTKIEPLTEDEFNNLWTCSGGAEATDEWKVSFAKLLSGAVYLTAEQARPRLPPCPLSAPQSARLPRIGRLPPFASRDPFLPPYFPPLWRQPAQPAPHRAYGRPSSLPLDLARACASATGKACIKFRLRPCRFTSYAPAPVRASQPGVGSPLPGRSPSQMCPWPGSRLSTRRRFPAARPLAEPDVPLPAAVPLGGEGR</sequence>
<evidence type="ECO:0000256" key="1">
    <source>
        <dbReference type="ARBA" id="ARBA00004430"/>
    </source>
</evidence>
<evidence type="ECO:0000256" key="2">
    <source>
        <dbReference type="SAM" id="MobiDB-lite"/>
    </source>
</evidence>
<comment type="subcellular location">
    <subcellularLocation>
        <location evidence="1">Cytoplasm</location>
        <location evidence="1">Cytoskeleton</location>
        <location evidence="1">Cilium axoneme</location>
    </subcellularLocation>
</comment>
<keyword evidence="4" id="KW-1185">Reference proteome</keyword>
<dbReference type="SUPFAM" id="SSF52047">
    <property type="entry name" value="RNI-like"/>
    <property type="match status" value="1"/>
</dbReference>
<dbReference type="Gene3D" id="3.80.10.10">
    <property type="entry name" value="Ribonuclease Inhibitor"/>
    <property type="match status" value="2"/>
</dbReference>
<gene>
    <name evidence="3" type="ORF">CYMTET_51360</name>
</gene>
<accession>A0AAE0ESF5</accession>
<dbReference type="Proteomes" id="UP001190700">
    <property type="component" value="Unassembled WGS sequence"/>
</dbReference>
<dbReference type="PANTHER" id="PTHR24114">
    <property type="entry name" value="LEUCINE RICH REPEAT FAMILY PROTEIN"/>
    <property type="match status" value="1"/>
</dbReference>
<organism evidence="3 4">
    <name type="scientific">Cymbomonas tetramitiformis</name>
    <dbReference type="NCBI Taxonomy" id="36881"/>
    <lineage>
        <taxon>Eukaryota</taxon>
        <taxon>Viridiplantae</taxon>
        <taxon>Chlorophyta</taxon>
        <taxon>Pyramimonadophyceae</taxon>
        <taxon>Pyramimonadales</taxon>
        <taxon>Pyramimonadaceae</taxon>
        <taxon>Cymbomonas</taxon>
    </lineage>
</organism>
<dbReference type="InterPro" id="IPR052394">
    <property type="entry name" value="LRR-containing"/>
</dbReference>